<dbReference type="RefSeq" id="WP_114664154.1">
    <property type="nucleotide sequence ID" value="NZ_CP031194.1"/>
</dbReference>
<sequence>MQFRVLGPPGIYDDVRRRSVRLTSPKQRVLLGALLVRPGSPVPADELIRELWGSNAPDKAANALQAHVSRLRQQLIEVEPVRANTPRLVARGTGYVLQARPEELDSVRFRFLVTRARRLLESDPHTAALLLREALGLWRGAALDGGSHGTLCAAAAARLEGERLLALEDLGDASLALGQHRQIVRRLEELVAAHPTRERFREQLAVALQHGGRHGEARAVRDTAWRPRAGEATGPGRPGNVRVLREPGNTRQASVQASVPAAADPASRARTAERPGDADLVDGPGTHGHELARLRGRVEELTAQQHALRSALERLTALVEGAPGARRDSA</sequence>
<dbReference type="Pfam" id="PF00486">
    <property type="entry name" value="Trans_reg_C"/>
    <property type="match status" value="1"/>
</dbReference>
<name>A0A345HY39_9ACTN</name>
<evidence type="ECO:0000256" key="3">
    <source>
        <dbReference type="ARBA" id="ARBA00023015"/>
    </source>
</evidence>
<evidence type="ECO:0000256" key="6">
    <source>
        <dbReference type="PROSITE-ProRule" id="PRU01091"/>
    </source>
</evidence>
<dbReference type="Pfam" id="PF03704">
    <property type="entry name" value="BTAD"/>
    <property type="match status" value="1"/>
</dbReference>
<protein>
    <recommendedName>
        <fullName evidence="9">OmpR/PhoB-type domain-containing protein</fullName>
    </recommendedName>
</protein>
<evidence type="ECO:0000313" key="10">
    <source>
        <dbReference type="EMBL" id="AXG81613.1"/>
    </source>
</evidence>
<feature type="coiled-coil region" evidence="7">
    <location>
        <begin position="291"/>
        <end position="318"/>
    </location>
</feature>
<accession>A0A345HY39</accession>
<dbReference type="GO" id="GO:0006355">
    <property type="term" value="P:regulation of DNA-templated transcription"/>
    <property type="evidence" value="ECO:0007669"/>
    <property type="project" value="InterPro"/>
</dbReference>
<feature type="domain" description="OmpR/PhoB-type" evidence="9">
    <location>
        <begin position="1"/>
        <end position="99"/>
    </location>
</feature>
<comment type="similarity">
    <text evidence="1">Belongs to the AfsR/DnrI/RedD regulatory family.</text>
</comment>
<dbReference type="Proteomes" id="UP000253868">
    <property type="component" value="Chromosome"/>
</dbReference>
<keyword evidence="7" id="KW-0175">Coiled coil</keyword>
<feature type="region of interest" description="Disordered" evidence="8">
    <location>
        <begin position="211"/>
        <end position="288"/>
    </location>
</feature>
<dbReference type="PROSITE" id="PS51755">
    <property type="entry name" value="OMPR_PHOB"/>
    <property type="match status" value="1"/>
</dbReference>
<evidence type="ECO:0000256" key="4">
    <source>
        <dbReference type="ARBA" id="ARBA00023125"/>
    </source>
</evidence>
<dbReference type="SUPFAM" id="SSF48452">
    <property type="entry name" value="TPR-like"/>
    <property type="match status" value="1"/>
</dbReference>
<dbReference type="InterPro" id="IPR016032">
    <property type="entry name" value="Sig_transdc_resp-reg_C-effctor"/>
</dbReference>
<dbReference type="SMART" id="SM01043">
    <property type="entry name" value="BTAD"/>
    <property type="match status" value="1"/>
</dbReference>
<evidence type="ECO:0000256" key="7">
    <source>
        <dbReference type="SAM" id="Coils"/>
    </source>
</evidence>
<reference evidence="11" key="1">
    <citation type="submission" date="2018-07" db="EMBL/GenBank/DDBJ databases">
        <authorList>
            <person name="Zhao J."/>
        </authorList>
    </citation>
    <scope>NUCLEOTIDE SEQUENCE [LARGE SCALE GENOMIC DNA]</scope>
    <source>
        <strain evidence="11">GSSD-12</strain>
    </source>
</reference>
<dbReference type="OrthoDB" id="4218986at2"/>
<keyword evidence="2" id="KW-0902">Two-component regulatory system</keyword>
<dbReference type="InterPro" id="IPR036388">
    <property type="entry name" value="WH-like_DNA-bd_sf"/>
</dbReference>
<dbReference type="EMBL" id="CP031194">
    <property type="protein sequence ID" value="AXG81613.1"/>
    <property type="molecule type" value="Genomic_DNA"/>
</dbReference>
<evidence type="ECO:0000256" key="2">
    <source>
        <dbReference type="ARBA" id="ARBA00023012"/>
    </source>
</evidence>
<dbReference type="AlphaFoldDB" id="A0A345HY39"/>
<evidence type="ECO:0000256" key="1">
    <source>
        <dbReference type="ARBA" id="ARBA00005820"/>
    </source>
</evidence>
<dbReference type="SMART" id="SM00862">
    <property type="entry name" value="Trans_reg_C"/>
    <property type="match status" value="1"/>
</dbReference>
<dbReference type="GO" id="GO:0003677">
    <property type="term" value="F:DNA binding"/>
    <property type="evidence" value="ECO:0007669"/>
    <property type="project" value="UniProtKB-UniRule"/>
</dbReference>
<dbReference type="InterPro" id="IPR005158">
    <property type="entry name" value="BTAD"/>
</dbReference>
<dbReference type="SUPFAM" id="SSF46894">
    <property type="entry name" value="C-terminal effector domain of the bipartite response regulators"/>
    <property type="match status" value="1"/>
</dbReference>
<dbReference type="InterPro" id="IPR011990">
    <property type="entry name" value="TPR-like_helical_dom_sf"/>
</dbReference>
<dbReference type="PANTHER" id="PTHR35807:SF1">
    <property type="entry name" value="TRANSCRIPTIONAL REGULATOR REDD"/>
    <property type="match status" value="1"/>
</dbReference>
<dbReference type="Gene3D" id="1.25.40.10">
    <property type="entry name" value="Tetratricopeptide repeat domain"/>
    <property type="match status" value="1"/>
</dbReference>
<dbReference type="Gene3D" id="1.10.10.10">
    <property type="entry name" value="Winged helix-like DNA-binding domain superfamily/Winged helix DNA-binding domain"/>
    <property type="match status" value="1"/>
</dbReference>
<dbReference type="KEGG" id="spad:DVK44_32250"/>
<keyword evidence="3" id="KW-0805">Transcription regulation</keyword>
<dbReference type="InterPro" id="IPR001867">
    <property type="entry name" value="OmpR/PhoB-type_DNA-bd"/>
</dbReference>
<keyword evidence="5" id="KW-0804">Transcription</keyword>
<evidence type="ECO:0000313" key="11">
    <source>
        <dbReference type="Proteomes" id="UP000253868"/>
    </source>
</evidence>
<dbReference type="InterPro" id="IPR051677">
    <property type="entry name" value="AfsR-DnrI-RedD_regulator"/>
</dbReference>
<evidence type="ECO:0000259" key="9">
    <source>
        <dbReference type="PROSITE" id="PS51755"/>
    </source>
</evidence>
<keyword evidence="4 6" id="KW-0238">DNA-binding</keyword>
<keyword evidence="11" id="KW-1185">Reference proteome</keyword>
<evidence type="ECO:0000256" key="5">
    <source>
        <dbReference type="ARBA" id="ARBA00023163"/>
    </source>
</evidence>
<evidence type="ECO:0000256" key="8">
    <source>
        <dbReference type="SAM" id="MobiDB-lite"/>
    </source>
</evidence>
<feature type="compositionally biased region" description="Basic and acidic residues" evidence="8">
    <location>
        <begin position="213"/>
        <end position="229"/>
    </location>
</feature>
<gene>
    <name evidence="10" type="ORF">DVK44_32250</name>
</gene>
<feature type="DNA-binding region" description="OmpR/PhoB-type" evidence="6">
    <location>
        <begin position="1"/>
        <end position="99"/>
    </location>
</feature>
<dbReference type="GO" id="GO:0000160">
    <property type="term" value="P:phosphorelay signal transduction system"/>
    <property type="evidence" value="ECO:0007669"/>
    <property type="project" value="UniProtKB-KW"/>
</dbReference>
<feature type="compositionally biased region" description="Low complexity" evidence="8">
    <location>
        <begin position="251"/>
        <end position="269"/>
    </location>
</feature>
<organism evidence="10 11">
    <name type="scientific">Streptomyces paludis</name>
    <dbReference type="NCBI Taxonomy" id="2282738"/>
    <lineage>
        <taxon>Bacteria</taxon>
        <taxon>Bacillati</taxon>
        <taxon>Actinomycetota</taxon>
        <taxon>Actinomycetes</taxon>
        <taxon>Kitasatosporales</taxon>
        <taxon>Streptomycetaceae</taxon>
        <taxon>Streptomyces</taxon>
    </lineage>
</organism>
<dbReference type="CDD" id="cd15831">
    <property type="entry name" value="BTAD"/>
    <property type="match status" value="1"/>
</dbReference>
<dbReference type="PANTHER" id="PTHR35807">
    <property type="entry name" value="TRANSCRIPTIONAL REGULATOR REDD-RELATED"/>
    <property type="match status" value="1"/>
</dbReference>
<proteinExistence type="inferred from homology"/>